<keyword evidence="5 7" id="KW-1133">Transmembrane helix</keyword>
<sequence>MNRDSLARKAVRSILVLALACVCAVPLYYVLVSAFKDKVEMMRNPLGLPSHLNLDNFIQAFQSDTLGTAFLNTIIVTVFGVIIQVLIGSLAAYGMTLHKNVFTVVMGLVLVVAFAVPAQAVMLPQYRMEASLGLVDTLLGVIVLYAGGCVFCYFLIIGYMTKLPRELLEAARIDGAGAFRTYWSVVLPLTRPILATVVIFQALGSWNDFLTPSVYLSTPDKRTLVLEIYAAASTYSTNWPLFMATTVIALTPAVIFFVCCQKYIAAGLVAGAVKG</sequence>
<feature type="transmembrane region" description="Helical" evidence="7">
    <location>
        <begin position="138"/>
        <end position="160"/>
    </location>
</feature>
<dbReference type="Gene3D" id="1.10.3720.10">
    <property type="entry name" value="MetI-like"/>
    <property type="match status" value="1"/>
</dbReference>
<evidence type="ECO:0000313" key="12">
    <source>
        <dbReference type="Proteomes" id="UP000482084"/>
    </source>
</evidence>
<dbReference type="OrthoDB" id="3521657at2"/>
<feature type="transmembrane region" description="Helical" evidence="7">
    <location>
        <begin position="69"/>
        <end position="93"/>
    </location>
</feature>
<evidence type="ECO:0000313" key="10">
    <source>
        <dbReference type="EMBL" id="NEG72762.1"/>
    </source>
</evidence>
<dbReference type="PANTHER" id="PTHR43744:SF8">
    <property type="entry name" value="SN-GLYCEROL-3-PHOSPHATE TRANSPORT SYSTEM PERMEASE PROTEIN UGPE"/>
    <property type="match status" value="1"/>
</dbReference>
<gene>
    <name evidence="9" type="ORF">DSM100688_2122</name>
    <name evidence="10" type="ORF">GFD24_11230</name>
</gene>
<organism evidence="9 12">
    <name type="scientific">Bifidobacterium ramosum</name>
    <dbReference type="NCBI Taxonomy" id="1798158"/>
    <lineage>
        <taxon>Bacteria</taxon>
        <taxon>Bacillati</taxon>
        <taxon>Actinomycetota</taxon>
        <taxon>Actinomycetes</taxon>
        <taxon>Bifidobacteriales</taxon>
        <taxon>Bifidobacteriaceae</taxon>
        <taxon>Bifidobacterium</taxon>
    </lineage>
</organism>
<dbReference type="EMBL" id="WHZX01000015">
    <property type="protein sequence ID" value="NEG72762.1"/>
    <property type="molecule type" value="Genomic_DNA"/>
</dbReference>
<evidence type="ECO:0000313" key="11">
    <source>
        <dbReference type="Proteomes" id="UP000469943"/>
    </source>
</evidence>
<reference evidence="10 11" key="1">
    <citation type="submission" date="2019-10" db="EMBL/GenBank/DDBJ databases">
        <title>Bifidobacterium from non-human primates.</title>
        <authorList>
            <person name="Modesto M."/>
        </authorList>
    </citation>
    <scope>NUCLEOTIDE SEQUENCE [LARGE SCALE GENOMIC DNA]</scope>
    <source>
        <strain evidence="10 11">TREM</strain>
    </source>
</reference>
<name>A0A6L4WXS7_9BIFI</name>
<feature type="transmembrane region" description="Helical" evidence="7">
    <location>
        <begin position="239"/>
        <end position="259"/>
    </location>
</feature>
<dbReference type="Proteomes" id="UP000482084">
    <property type="component" value="Unassembled WGS sequence"/>
</dbReference>
<keyword evidence="12" id="KW-1185">Reference proteome</keyword>
<evidence type="ECO:0000259" key="8">
    <source>
        <dbReference type="PROSITE" id="PS50928"/>
    </source>
</evidence>
<evidence type="ECO:0000256" key="7">
    <source>
        <dbReference type="RuleBase" id="RU363032"/>
    </source>
</evidence>
<dbReference type="GO" id="GO:0005886">
    <property type="term" value="C:plasma membrane"/>
    <property type="evidence" value="ECO:0007669"/>
    <property type="project" value="UniProtKB-SubCell"/>
</dbReference>
<dbReference type="EMBL" id="WBSM01000015">
    <property type="protein sequence ID" value="KAB8286752.1"/>
    <property type="molecule type" value="Genomic_DNA"/>
</dbReference>
<evidence type="ECO:0000256" key="3">
    <source>
        <dbReference type="ARBA" id="ARBA00022475"/>
    </source>
</evidence>
<feature type="transmembrane region" description="Helical" evidence="7">
    <location>
        <begin position="100"/>
        <end position="118"/>
    </location>
</feature>
<feature type="transmembrane region" description="Helical" evidence="7">
    <location>
        <begin position="181"/>
        <end position="203"/>
    </location>
</feature>
<dbReference type="Proteomes" id="UP000469943">
    <property type="component" value="Unassembled WGS sequence"/>
</dbReference>
<proteinExistence type="inferred from homology"/>
<feature type="transmembrane region" description="Helical" evidence="7">
    <location>
        <begin position="12"/>
        <end position="35"/>
    </location>
</feature>
<dbReference type="CDD" id="cd06261">
    <property type="entry name" value="TM_PBP2"/>
    <property type="match status" value="1"/>
</dbReference>
<comment type="caution">
    <text evidence="9">The sequence shown here is derived from an EMBL/GenBank/DDBJ whole genome shotgun (WGS) entry which is preliminary data.</text>
</comment>
<dbReference type="InterPro" id="IPR035906">
    <property type="entry name" value="MetI-like_sf"/>
</dbReference>
<accession>A0A6L4WXS7</accession>
<dbReference type="SUPFAM" id="SSF161098">
    <property type="entry name" value="MetI-like"/>
    <property type="match status" value="1"/>
</dbReference>
<evidence type="ECO:0000256" key="2">
    <source>
        <dbReference type="ARBA" id="ARBA00022448"/>
    </source>
</evidence>
<keyword evidence="2 7" id="KW-0813">Transport</keyword>
<dbReference type="AlphaFoldDB" id="A0A6L4WXS7"/>
<comment type="similarity">
    <text evidence="7">Belongs to the binding-protein-dependent transport system permease family.</text>
</comment>
<dbReference type="RefSeq" id="WP_152359130.1">
    <property type="nucleotide sequence ID" value="NZ_WBSM01000015.1"/>
</dbReference>
<dbReference type="PANTHER" id="PTHR43744">
    <property type="entry name" value="ABC TRANSPORTER PERMEASE PROTEIN MG189-RELATED-RELATED"/>
    <property type="match status" value="1"/>
</dbReference>
<evidence type="ECO:0000256" key="4">
    <source>
        <dbReference type="ARBA" id="ARBA00022692"/>
    </source>
</evidence>
<evidence type="ECO:0000256" key="5">
    <source>
        <dbReference type="ARBA" id="ARBA00022989"/>
    </source>
</evidence>
<evidence type="ECO:0000256" key="1">
    <source>
        <dbReference type="ARBA" id="ARBA00004651"/>
    </source>
</evidence>
<reference evidence="9 12" key="2">
    <citation type="submission" date="2019-10" db="EMBL/GenBank/DDBJ databases">
        <title>Characterization of the phylogenetic diversity of two novel species belonging to the genus Bifidobacterium: Bifidobacterium cebidarum sp. nov. and Bifidobacterium leontopitheci sp. nov.</title>
        <authorList>
            <person name="Lugli G.A."/>
            <person name="Duranti S."/>
            <person name="Milani C."/>
            <person name="Turroni F."/>
            <person name="Ventura M."/>
        </authorList>
    </citation>
    <scope>NUCLEOTIDE SEQUENCE [LARGE SCALE GENOMIC DNA]</scope>
    <source>
        <strain evidence="9 12">DSM 100688</strain>
    </source>
</reference>
<keyword evidence="4 7" id="KW-0812">Transmembrane</keyword>
<evidence type="ECO:0000313" key="9">
    <source>
        <dbReference type="EMBL" id="KAB8286752.1"/>
    </source>
</evidence>
<keyword evidence="3" id="KW-1003">Cell membrane</keyword>
<feature type="domain" description="ABC transmembrane type-1" evidence="8">
    <location>
        <begin position="70"/>
        <end position="260"/>
    </location>
</feature>
<comment type="subcellular location">
    <subcellularLocation>
        <location evidence="1 7">Cell membrane</location>
        <topology evidence="1 7">Multi-pass membrane protein</topology>
    </subcellularLocation>
</comment>
<protein>
    <submittedName>
        <fullName evidence="9 10">ABC transporter permease</fullName>
    </submittedName>
</protein>
<keyword evidence="6 7" id="KW-0472">Membrane</keyword>
<dbReference type="InterPro" id="IPR000515">
    <property type="entry name" value="MetI-like"/>
</dbReference>
<dbReference type="GO" id="GO:0055085">
    <property type="term" value="P:transmembrane transport"/>
    <property type="evidence" value="ECO:0007669"/>
    <property type="project" value="InterPro"/>
</dbReference>
<evidence type="ECO:0000256" key="6">
    <source>
        <dbReference type="ARBA" id="ARBA00023136"/>
    </source>
</evidence>
<dbReference type="PROSITE" id="PS50928">
    <property type="entry name" value="ABC_TM1"/>
    <property type="match status" value="1"/>
</dbReference>
<dbReference type="Pfam" id="PF00528">
    <property type="entry name" value="BPD_transp_1"/>
    <property type="match status" value="1"/>
</dbReference>